<dbReference type="Pfam" id="PF04112">
    <property type="entry name" value="Mak10"/>
    <property type="match status" value="1"/>
</dbReference>
<comment type="similarity">
    <text evidence="2">Belongs to the MAK10 family.</text>
</comment>
<dbReference type="Proteomes" id="UP000799770">
    <property type="component" value="Unassembled WGS sequence"/>
</dbReference>
<feature type="domain" description="NAA35-like N-terminal" evidence="4">
    <location>
        <begin position="74"/>
        <end position="233"/>
    </location>
</feature>
<organism evidence="6 7">
    <name type="scientific">Lophiotrema nucula</name>
    <dbReference type="NCBI Taxonomy" id="690887"/>
    <lineage>
        <taxon>Eukaryota</taxon>
        <taxon>Fungi</taxon>
        <taxon>Dikarya</taxon>
        <taxon>Ascomycota</taxon>
        <taxon>Pezizomycotina</taxon>
        <taxon>Dothideomycetes</taxon>
        <taxon>Pleosporomycetidae</taxon>
        <taxon>Pleosporales</taxon>
        <taxon>Lophiotremataceae</taxon>
        <taxon>Lophiotrema</taxon>
    </lineage>
</organism>
<dbReference type="Pfam" id="PF25789">
    <property type="entry name" value="TPR_NAA35"/>
    <property type="match status" value="1"/>
</dbReference>
<dbReference type="PANTHER" id="PTHR21373">
    <property type="entry name" value="GLUCOSE REPRESSIBLE PROTEIN MAK10"/>
    <property type="match status" value="1"/>
</dbReference>
<dbReference type="EMBL" id="ML977316">
    <property type="protein sequence ID" value="KAF2118729.1"/>
    <property type="molecule type" value="Genomic_DNA"/>
</dbReference>
<dbReference type="InterPro" id="IPR007244">
    <property type="entry name" value="Naa35_N"/>
</dbReference>
<name>A0A6A5ZGW1_9PLEO</name>
<dbReference type="PANTHER" id="PTHR21373:SF0">
    <property type="entry name" value="N-ALPHA-ACETYLTRANSFERASE 35, NATC AUXILIARY SUBUNIT"/>
    <property type="match status" value="1"/>
</dbReference>
<dbReference type="OrthoDB" id="269405at2759"/>
<protein>
    <submittedName>
        <fullName evidence="6">Amino-acid N-acetyltransferas-like protein subunit Mak10</fullName>
    </submittedName>
</protein>
<dbReference type="InterPro" id="IPR057982">
    <property type="entry name" value="TPR_NAA35"/>
</dbReference>
<feature type="domain" description="NAA35-like TPR repeats" evidence="5">
    <location>
        <begin position="367"/>
        <end position="706"/>
    </location>
</feature>
<dbReference type="InterPro" id="IPR057983">
    <property type="entry name" value="NAA35-like_N"/>
</dbReference>
<accession>A0A6A5ZGW1</accession>
<evidence type="ECO:0000259" key="5">
    <source>
        <dbReference type="Pfam" id="PF25789"/>
    </source>
</evidence>
<sequence>MAEDRLGHATTCEDHITPIVNHDGTGASQEVRPAEKRLSAGLPLRQAMKPPLAEPKTYDITEKFTKACSALEVGQLVKDEYFTLFESIGALEIMDPKMDSGFLQPGETLEDAYDTLAPILPEELISILDQLLCHEIAWHTGYPLSQTLFTSVYIDKLLWPEPKTFEQAQFYRGEISDDRRPGLLLEVLRAYCLALVKCCDFTIARITSRDYFEEEDFCTHTYNRVLLVQTPMDVFQRELDAAIERLEDHSEMDIEASLRGALIARLKFRKRFLSALDIDFPIDYIRHCWEQVSRKLPTISTTHQLGKVVPESFSFKIQRRLASTVPPRPIVELEFKDAFEKLQQLCIDCDEATRFVDIEPDPLEYQSFLWAFASRTPTPLPYSRAYLASLLFQESSLNIPLIDLRSLVLPCSPVLDPTNWALSPPRNPMLPKPPRLQLALFIDEFVERAGQCYLDLWTALGQNRCRLRRMLTHVVTGWDQLQMDAGIVDEDIMRVVTEMGIREQVLEYPLTTWVYHKKLWMIEKVVLLGFEQDIYLHDEFAGMYLFLSSVTGRRRDLLTTIKAHFDDRKRMFLSQNTPEALTNAQETDDGTRYISSLLHDASGISALSSALSKFYTKLNYLNLLPRPTRPFSTEDLRYELRMKPFLTLTPPEVYPFADFAAQVQPYAPPFFDSPPPSFSEALRTPESWLEIEDSVKRAKEEFSAVKKLGAKAAKSDSVAISWVKDVQGVLASCVALGVAVAGVKAAVEEGEEGRELGIRFEIPGIGIGKRYAEGWVVGKVVKS</sequence>
<dbReference type="AlphaFoldDB" id="A0A6A5ZGW1"/>
<evidence type="ECO:0000259" key="4">
    <source>
        <dbReference type="Pfam" id="PF04112"/>
    </source>
</evidence>
<evidence type="ECO:0000256" key="2">
    <source>
        <dbReference type="ARBA" id="ARBA00006289"/>
    </source>
</evidence>
<keyword evidence="7" id="KW-1185">Reference proteome</keyword>
<evidence type="ECO:0000256" key="1">
    <source>
        <dbReference type="ARBA" id="ARBA00004496"/>
    </source>
</evidence>
<evidence type="ECO:0000313" key="6">
    <source>
        <dbReference type="EMBL" id="KAF2118729.1"/>
    </source>
</evidence>
<comment type="subcellular location">
    <subcellularLocation>
        <location evidence="1">Cytoplasm</location>
    </subcellularLocation>
</comment>
<evidence type="ECO:0000256" key="3">
    <source>
        <dbReference type="ARBA" id="ARBA00022490"/>
    </source>
</evidence>
<proteinExistence type="inferred from homology"/>
<dbReference type="GO" id="GO:0031417">
    <property type="term" value="C:NatC complex"/>
    <property type="evidence" value="ECO:0007669"/>
    <property type="project" value="InterPro"/>
</dbReference>
<keyword evidence="3" id="KW-0963">Cytoplasm</keyword>
<reference evidence="6" key="1">
    <citation type="journal article" date="2020" name="Stud. Mycol.">
        <title>101 Dothideomycetes genomes: a test case for predicting lifestyles and emergence of pathogens.</title>
        <authorList>
            <person name="Haridas S."/>
            <person name="Albert R."/>
            <person name="Binder M."/>
            <person name="Bloem J."/>
            <person name="Labutti K."/>
            <person name="Salamov A."/>
            <person name="Andreopoulos B."/>
            <person name="Baker S."/>
            <person name="Barry K."/>
            <person name="Bills G."/>
            <person name="Bluhm B."/>
            <person name="Cannon C."/>
            <person name="Castanera R."/>
            <person name="Culley D."/>
            <person name="Daum C."/>
            <person name="Ezra D."/>
            <person name="Gonzalez J."/>
            <person name="Henrissat B."/>
            <person name="Kuo A."/>
            <person name="Liang C."/>
            <person name="Lipzen A."/>
            <person name="Lutzoni F."/>
            <person name="Magnuson J."/>
            <person name="Mondo S."/>
            <person name="Nolan M."/>
            <person name="Ohm R."/>
            <person name="Pangilinan J."/>
            <person name="Park H.-J."/>
            <person name="Ramirez L."/>
            <person name="Alfaro M."/>
            <person name="Sun H."/>
            <person name="Tritt A."/>
            <person name="Yoshinaga Y."/>
            <person name="Zwiers L.-H."/>
            <person name="Turgeon B."/>
            <person name="Goodwin S."/>
            <person name="Spatafora J."/>
            <person name="Crous P."/>
            <person name="Grigoriev I."/>
        </authorList>
    </citation>
    <scope>NUCLEOTIDE SEQUENCE</scope>
    <source>
        <strain evidence="6">CBS 627.86</strain>
    </source>
</reference>
<evidence type="ECO:0000313" key="7">
    <source>
        <dbReference type="Proteomes" id="UP000799770"/>
    </source>
</evidence>
<gene>
    <name evidence="6" type="ORF">BDV96DRAFT_568392</name>
</gene>